<dbReference type="EC" id="3.6.1.11" evidence="5"/>
<dbReference type="Pfam" id="PF21447">
    <property type="entry name" value="Ppx-GppA_III"/>
    <property type="match status" value="1"/>
</dbReference>
<dbReference type="NCBIfam" id="TIGR03706">
    <property type="entry name" value="exo_poly_only"/>
    <property type="match status" value="1"/>
</dbReference>
<dbReference type="RefSeq" id="WP_172200236.1">
    <property type="nucleotide sequence ID" value="NZ_CP071060.1"/>
</dbReference>
<evidence type="ECO:0000256" key="6">
    <source>
        <dbReference type="ARBA" id="ARBA00020416"/>
    </source>
</evidence>
<dbReference type="Gene3D" id="3.30.420.40">
    <property type="match status" value="1"/>
</dbReference>
<evidence type="ECO:0000313" key="13">
    <source>
        <dbReference type="EMBL" id="QSI75074.1"/>
    </source>
</evidence>
<dbReference type="InterPro" id="IPR050273">
    <property type="entry name" value="GppA/Ppx_hydrolase"/>
</dbReference>
<name>A0ABX7M1A1_9RHOO</name>
<dbReference type="EMBL" id="CP071060">
    <property type="protein sequence ID" value="QSI75074.1"/>
    <property type="molecule type" value="Genomic_DNA"/>
</dbReference>
<keyword evidence="14" id="KW-1185">Reference proteome</keyword>
<evidence type="ECO:0000259" key="11">
    <source>
        <dbReference type="Pfam" id="PF02541"/>
    </source>
</evidence>
<dbReference type="InterPro" id="IPR048950">
    <property type="entry name" value="Ppx_GppA_C"/>
</dbReference>
<evidence type="ECO:0000256" key="8">
    <source>
        <dbReference type="ARBA" id="ARBA00022801"/>
    </source>
</evidence>
<evidence type="ECO:0000256" key="10">
    <source>
        <dbReference type="ARBA" id="ARBA00047607"/>
    </source>
</evidence>
<evidence type="ECO:0000256" key="3">
    <source>
        <dbReference type="ARBA" id="ARBA00007125"/>
    </source>
</evidence>
<evidence type="ECO:0000256" key="9">
    <source>
        <dbReference type="ARBA" id="ARBA00023136"/>
    </source>
</evidence>
<dbReference type="InterPro" id="IPR003695">
    <property type="entry name" value="Ppx_GppA_N"/>
</dbReference>
<evidence type="ECO:0000313" key="14">
    <source>
        <dbReference type="Proteomes" id="UP000663570"/>
    </source>
</evidence>
<evidence type="ECO:0000256" key="5">
    <source>
        <dbReference type="ARBA" id="ARBA00012451"/>
    </source>
</evidence>
<feature type="domain" description="Ppx/GppA phosphatase N-terminal" evidence="11">
    <location>
        <begin position="23"/>
        <end position="300"/>
    </location>
</feature>
<dbReference type="Proteomes" id="UP000663570">
    <property type="component" value="Chromosome"/>
</dbReference>
<dbReference type="Pfam" id="PF02541">
    <property type="entry name" value="Ppx-GppA"/>
    <property type="match status" value="1"/>
</dbReference>
<dbReference type="InterPro" id="IPR043129">
    <property type="entry name" value="ATPase_NBD"/>
</dbReference>
<evidence type="ECO:0000256" key="1">
    <source>
        <dbReference type="ARBA" id="ARBA00001946"/>
    </source>
</evidence>
<feature type="domain" description="Ppx/GppA phosphatase C-terminal" evidence="12">
    <location>
        <begin position="309"/>
        <end position="477"/>
    </location>
</feature>
<comment type="cofactor">
    <cofactor evidence="1">
        <name>Mg(2+)</name>
        <dbReference type="ChEBI" id="CHEBI:18420"/>
    </cofactor>
</comment>
<evidence type="ECO:0000256" key="2">
    <source>
        <dbReference type="ARBA" id="ARBA00004202"/>
    </source>
</evidence>
<dbReference type="CDD" id="cd24053">
    <property type="entry name" value="ASKHA_NBD_EcPPX-GppA-like"/>
    <property type="match status" value="1"/>
</dbReference>
<comment type="subunit">
    <text evidence="4">Homodimer.</text>
</comment>
<dbReference type="InterPro" id="IPR030673">
    <property type="entry name" value="PyroPPase_GppA_Ppx"/>
</dbReference>
<comment type="catalytic activity">
    <reaction evidence="10">
        <text>[phosphate](n) + H2O = [phosphate](n-1) + phosphate + H(+)</text>
        <dbReference type="Rhea" id="RHEA:21528"/>
        <dbReference type="Rhea" id="RHEA-COMP:9859"/>
        <dbReference type="Rhea" id="RHEA-COMP:14279"/>
        <dbReference type="ChEBI" id="CHEBI:15377"/>
        <dbReference type="ChEBI" id="CHEBI:15378"/>
        <dbReference type="ChEBI" id="CHEBI:16838"/>
        <dbReference type="ChEBI" id="CHEBI:43474"/>
        <dbReference type="EC" id="3.6.1.11"/>
    </reaction>
</comment>
<dbReference type="Gene3D" id="3.30.420.150">
    <property type="entry name" value="Exopolyphosphatase. Domain 2"/>
    <property type="match status" value="1"/>
</dbReference>
<gene>
    <name evidence="13" type="primary">ppx</name>
    <name evidence="13" type="ORF">JY500_11070</name>
</gene>
<proteinExistence type="inferred from homology"/>
<evidence type="ECO:0000259" key="12">
    <source>
        <dbReference type="Pfam" id="PF21447"/>
    </source>
</evidence>
<organism evidence="13 14">
    <name type="scientific">Niveibacterium microcysteis</name>
    <dbReference type="NCBI Taxonomy" id="2811415"/>
    <lineage>
        <taxon>Bacteria</taxon>
        <taxon>Pseudomonadati</taxon>
        <taxon>Pseudomonadota</taxon>
        <taxon>Betaproteobacteria</taxon>
        <taxon>Rhodocyclales</taxon>
        <taxon>Rhodocyclaceae</taxon>
        <taxon>Niveibacterium</taxon>
    </lineage>
</organism>
<keyword evidence="7" id="KW-1003">Cell membrane</keyword>
<reference evidence="13 14" key="1">
    <citation type="submission" date="2021-02" db="EMBL/GenBank/DDBJ databases">
        <title>Niveibacterium changnyeongensis HC41.</title>
        <authorList>
            <person name="Kang M."/>
        </authorList>
    </citation>
    <scope>NUCLEOTIDE SEQUENCE [LARGE SCALE GENOMIC DNA]</scope>
    <source>
        <strain evidence="13 14">HC41</strain>
    </source>
</reference>
<dbReference type="SUPFAM" id="SSF109604">
    <property type="entry name" value="HD-domain/PDEase-like"/>
    <property type="match status" value="1"/>
</dbReference>
<dbReference type="PANTHER" id="PTHR30005">
    <property type="entry name" value="EXOPOLYPHOSPHATASE"/>
    <property type="match status" value="1"/>
</dbReference>
<sequence length="502" mass="54920">MKHELIAAVDLGSNSFRLIVGRVVGDQIFALDNLKEPVRLAAGLSADKHLDIASQARGLTALRKFGERLRGFQPEEVRAVATNTLRVAKNATSFLEQAEKALGFPIEVISGREEARLIYLGVVHTLPDPGRKQLVFDIGGGSTEFIIGRGLQPIVLESLYMGCVSYSLRFFPDGRIDKAGLRAAEIAAMRELETISRTYREVGWEFAIASSGSAKAIAEILELNHFSEGGITRDGIAKLRNELIKAGNVNRLAIAGVRADRLPVLPGGFAIMSAAMEALDLDRITFCDGALRQGVLHDLIGRYTHHDLRDATVETFMRRHEVDAAQALRVADTACKLLIQAMPAAADPDHIDRRFLNWAARLHEVGLSVAHSSYHKHSAYILANADMPGFSRKDQARLACLALGHRGKLERVLPLGPTETDWMLMLCLRVAFILHRTRDLTPAPELVVTASRKGFQLSASAADLQDRPLTAALLEEEGAQWEACGMPVRLRVGRGPTGKRDA</sequence>
<dbReference type="PIRSF" id="PIRSF001267">
    <property type="entry name" value="Pyrophosphatase_GppA_Ppx"/>
    <property type="match status" value="1"/>
</dbReference>
<comment type="similarity">
    <text evidence="3">Belongs to the GppA/Ppx family.</text>
</comment>
<evidence type="ECO:0000256" key="7">
    <source>
        <dbReference type="ARBA" id="ARBA00022475"/>
    </source>
</evidence>
<dbReference type="SUPFAM" id="SSF53067">
    <property type="entry name" value="Actin-like ATPase domain"/>
    <property type="match status" value="2"/>
</dbReference>
<dbReference type="Gene3D" id="1.10.3210.10">
    <property type="entry name" value="Hypothetical protein af1432"/>
    <property type="match status" value="1"/>
</dbReference>
<protein>
    <recommendedName>
        <fullName evidence="6">Exopolyphosphatase</fullName>
        <ecNumber evidence="5">3.6.1.11</ecNumber>
    </recommendedName>
</protein>
<accession>A0ABX7M1A1</accession>
<dbReference type="PANTHER" id="PTHR30005:SF14">
    <property type="entry name" value="EXOPOLYPHOSPHATASE"/>
    <property type="match status" value="1"/>
</dbReference>
<keyword evidence="8 13" id="KW-0378">Hydrolase</keyword>
<comment type="subcellular location">
    <subcellularLocation>
        <location evidence="2">Cell membrane</location>
        <topology evidence="2">Peripheral membrane protein</topology>
    </subcellularLocation>
</comment>
<dbReference type="GO" id="GO:0004309">
    <property type="term" value="F:exopolyphosphatase activity"/>
    <property type="evidence" value="ECO:0007669"/>
    <property type="project" value="UniProtKB-EC"/>
</dbReference>
<evidence type="ECO:0000256" key="4">
    <source>
        <dbReference type="ARBA" id="ARBA00011738"/>
    </source>
</evidence>
<keyword evidence="9" id="KW-0472">Membrane</keyword>
<dbReference type="InterPro" id="IPR022371">
    <property type="entry name" value="Exopolyphosphatase"/>
</dbReference>